<dbReference type="Gene3D" id="1.25.40.10">
    <property type="entry name" value="Tetratricopeptide repeat domain"/>
    <property type="match status" value="1"/>
</dbReference>
<dbReference type="EMBL" id="BAAANN010000007">
    <property type="protein sequence ID" value="GAA1952641.1"/>
    <property type="molecule type" value="Genomic_DNA"/>
</dbReference>
<dbReference type="SMART" id="SM00421">
    <property type="entry name" value="HTH_LUXR"/>
    <property type="match status" value="1"/>
</dbReference>
<dbReference type="PRINTS" id="PR00038">
    <property type="entry name" value="HTHLUXR"/>
</dbReference>
<protein>
    <submittedName>
        <fullName evidence="4">LuxR family transcriptional regulator</fullName>
    </submittedName>
</protein>
<dbReference type="Pfam" id="PF00196">
    <property type="entry name" value="GerE"/>
    <property type="match status" value="1"/>
</dbReference>
<dbReference type="SUPFAM" id="SSF46894">
    <property type="entry name" value="C-terminal effector domain of the bipartite response regulators"/>
    <property type="match status" value="1"/>
</dbReference>
<feature type="domain" description="HTH luxR-type" evidence="3">
    <location>
        <begin position="900"/>
        <end position="964"/>
    </location>
</feature>
<evidence type="ECO:0000313" key="5">
    <source>
        <dbReference type="Proteomes" id="UP001501116"/>
    </source>
</evidence>
<keyword evidence="1" id="KW-0547">Nucleotide-binding</keyword>
<dbReference type="Proteomes" id="UP001501116">
    <property type="component" value="Unassembled WGS sequence"/>
</dbReference>
<dbReference type="CDD" id="cd06170">
    <property type="entry name" value="LuxR_C_like"/>
    <property type="match status" value="1"/>
</dbReference>
<gene>
    <name evidence="4" type="ORF">GCM10009754_22150</name>
</gene>
<dbReference type="Pfam" id="PF13191">
    <property type="entry name" value="AAA_16"/>
    <property type="match status" value="1"/>
</dbReference>
<dbReference type="PANTHER" id="PTHR16305">
    <property type="entry name" value="TESTICULAR SOLUBLE ADENYLYL CYCLASE"/>
    <property type="match status" value="1"/>
</dbReference>
<evidence type="ECO:0000313" key="4">
    <source>
        <dbReference type="EMBL" id="GAA1952641.1"/>
    </source>
</evidence>
<proteinExistence type="predicted"/>
<dbReference type="PROSITE" id="PS50043">
    <property type="entry name" value="HTH_LUXR_2"/>
    <property type="match status" value="1"/>
</dbReference>
<evidence type="ECO:0000256" key="2">
    <source>
        <dbReference type="ARBA" id="ARBA00022840"/>
    </source>
</evidence>
<dbReference type="PANTHER" id="PTHR16305:SF35">
    <property type="entry name" value="TRANSCRIPTIONAL ACTIVATOR DOMAIN"/>
    <property type="match status" value="1"/>
</dbReference>
<dbReference type="InterPro" id="IPR016032">
    <property type="entry name" value="Sig_transdc_resp-reg_C-effctor"/>
</dbReference>
<accession>A0ABN2QHP1</accession>
<organism evidence="4 5">
    <name type="scientific">Amycolatopsis minnesotensis</name>
    <dbReference type="NCBI Taxonomy" id="337894"/>
    <lineage>
        <taxon>Bacteria</taxon>
        <taxon>Bacillati</taxon>
        <taxon>Actinomycetota</taxon>
        <taxon>Actinomycetes</taxon>
        <taxon>Pseudonocardiales</taxon>
        <taxon>Pseudonocardiaceae</taxon>
        <taxon>Amycolatopsis</taxon>
    </lineage>
</organism>
<dbReference type="Gene3D" id="3.40.50.300">
    <property type="entry name" value="P-loop containing nucleotide triphosphate hydrolases"/>
    <property type="match status" value="1"/>
</dbReference>
<keyword evidence="2" id="KW-0067">ATP-binding</keyword>
<evidence type="ECO:0000259" key="3">
    <source>
        <dbReference type="PROSITE" id="PS50043"/>
    </source>
</evidence>
<dbReference type="InterPro" id="IPR027417">
    <property type="entry name" value="P-loop_NTPase"/>
</dbReference>
<dbReference type="SUPFAM" id="SSF48452">
    <property type="entry name" value="TPR-like"/>
    <property type="match status" value="1"/>
</dbReference>
<reference evidence="4 5" key="1">
    <citation type="journal article" date="2019" name="Int. J. Syst. Evol. Microbiol.">
        <title>The Global Catalogue of Microorganisms (GCM) 10K type strain sequencing project: providing services to taxonomists for standard genome sequencing and annotation.</title>
        <authorList>
            <consortium name="The Broad Institute Genomics Platform"/>
            <consortium name="The Broad Institute Genome Sequencing Center for Infectious Disease"/>
            <person name="Wu L."/>
            <person name="Ma J."/>
        </authorList>
    </citation>
    <scope>NUCLEOTIDE SEQUENCE [LARGE SCALE GENOMIC DNA]</scope>
    <source>
        <strain evidence="4 5">JCM 14545</strain>
    </source>
</reference>
<dbReference type="SUPFAM" id="SSF52540">
    <property type="entry name" value="P-loop containing nucleoside triphosphate hydrolases"/>
    <property type="match status" value="1"/>
</dbReference>
<name>A0ABN2QHP1_9PSEU</name>
<dbReference type="InterPro" id="IPR000792">
    <property type="entry name" value="Tscrpt_reg_LuxR_C"/>
</dbReference>
<keyword evidence="5" id="KW-1185">Reference proteome</keyword>
<sequence length="972" mass="104070">MVRMAGRPLSETVPSSLVSVRTPTPVLAGRDEEIATLARISGERPAVLLIEGEAGIGKTRLVAALLRRHEFDGVRVLTGSCPPLREPFPYGPILDALRTVTGQPVGALSPVTGVLRPLLPEISDLLPPAPEPMAEPAAQRHRQFRAVRELLEACGPTVLVLEDLQWADENTKDLLAFLVAKPPRRLTLLLTYRAGQTGAALGVPLRAADSVPVATLHLGPLDTEAVGTVATDVLGLSRIDDEFVRVLHQHTAGIPQVVTETLRAVRDLGFSGAAPSPQVLDRIAVPVLLRESAVERLGVLSEPAARLVRAAAVLGTPGESSLFGMIAGLRGARLSSALSEAVNGGLLGEADRGRYAFRHTLARRAVYEATSAPERQPLHANALRALANVVPPPYADLARHARAGGLPDQWQRYGEAAADRAIELGETALAIDTLQALLEQGKLAESDVERLATKLSKIALRGLRSDVSATLERVLAERTLSQTMRGTIRLNLGLLLVRRAGELGRARLEVEKAIDELSDRPELAARGINLLAMPIDGLMPLSWHEQWGERAREVYERLDDPELRLALTGDRIACRAHIGDGSAWTEFERLPEAGRTVAERVQLARLWCNLADAQSWIGHHGRADRLLRDGMVQANSTGALFTIELARGTRLRLDWLTGNWTGLAETGETLRRRYPDLGPVTAEAALVLGGLAAVRGEFSEAERYLAETSVHAPEHGVVPVVLAAAGMLARVRLGAGDIAAACAIVDSGMTSVRCKGVWVWAAELIPVAAEAYAAAGRWDAAETLVDEFTRGIDGRDAPVAAAALAAAKAVLLVARGKHADAGADFAEVAKAYANLPMPYAAAWAKERAALSRLACGDSAATAELGEVAEVYARLGATRDAGRCRHALREHGAWTPSPRGRRGYGTQLSPREREVARMLAAGRTNKEIAEGLFLSPRTVEQHVAKVLRKLGARSRTEVVWLEADSPTCSPEAV</sequence>
<dbReference type="Gene3D" id="1.10.10.10">
    <property type="entry name" value="Winged helix-like DNA-binding domain superfamily/Winged helix DNA-binding domain"/>
    <property type="match status" value="1"/>
</dbReference>
<evidence type="ECO:0000256" key="1">
    <source>
        <dbReference type="ARBA" id="ARBA00022741"/>
    </source>
</evidence>
<comment type="caution">
    <text evidence="4">The sequence shown here is derived from an EMBL/GenBank/DDBJ whole genome shotgun (WGS) entry which is preliminary data.</text>
</comment>
<dbReference type="InterPro" id="IPR036388">
    <property type="entry name" value="WH-like_DNA-bd_sf"/>
</dbReference>
<dbReference type="InterPro" id="IPR011990">
    <property type="entry name" value="TPR-like_helical_dom_sf"/>
</dbReference>
<dbReference type="InterPro" id="IPR041664">
    <property type="entry name" value="AAA_16"/>
</dbReference>